<organism evidence="3 4">
    <name type="scientific">Seongchinamella sediminis</name>
    <dbReference type="NCBI Taxonomy" id="2283635"/>
    <lineage>
        <taxon>Bacteria</taxon>
        <taxon>Pseudomonadati</taxon>
        <taxon>Pseudomonadota</taxon>
        <taxon>Gammaproteobacteria</taxon>
        <taxon>Cellvibrionales</taxon>
        <taxon>Halieaceae</taxon>
        <taxon>Seongchinamella</taxon>
    </lineage>
</organism>
<proteinExistence type="predicted"/>
<protein>
    <recommendedName>
        <fullName evidence="5">CopL family metal-binding regulatory protein</fullName>
    </recommendedName>
</protein>
<feature type="region of interest" description="Disordered" evidence="1">
    <location>
        <begin position="101"/>
        <end position="121"/>
    </location>
</feature>
<feature type="chain" id="PRO_5018225561" description="CopL family metal-binding regulatory protein" evidence="2">
    <location>
        <begin position="23"/>
        <end position="121"/>
    </location>
</feature>
<keyword evidence="2" id="KW-0732">Signal</keyword>
<evidence type="ECO:0000256" key="1">
    <source>
        <dbReference type="SAM" id="MobiDB-lite"/>
    </source>
</evidence>
<reference evidence="3 4" key="1">
    <citation type="submission" date="2018-07" db="EMBL/GenBank/DDBJ databases">
        <title>Halioglobus sp. genome submission.</title>
        <authorList>
            <person name="Ye M.-Q."/>
            <person name="Du Z.-J."/>
        </authorList>
    </citation>
    <scope>NUCLEOTIDE SEQUENCE [LARGE SCALE GENOMIC DNA]</scope>
    <source>
        <strain evidence="3 4">U0301</strain>
    </source>
</reference>
<keyword evidence="4" id="KW-1185">Reference proteome</keyword>
<evidence type="ECO:0000313" key="3">
    <source>
        <dbReference type="EMBL" id="RLQ22460.1"/>
    </source>
</evidence>
<dbReference type="Proteomes" id="UP000265509">
    <property type="component" value="Unassembled WGS sequence"/>
</dbReference>
<evidence type="ECO:0000256" key="2">
    <source>
        <dbReference type="SAM" id="SignalP"/>
    </source>
</evidence>
<dbReference type="EMBL" id="QRAN01000006">
    <property type="protein sequence ID" value="RLQ22460.1"/>
    <property type="molecule type" value="Genomic_DNA"/>
</dbReference>
<evidence type="ECO:0008006" key="5">
    <source>
        <dbReference type="Google" id="ProtNLM"/>
    </source>
</evidence>
<gene>
    <name evidence="3" type="ORF">DWB85_07520</name>
</gene>
<accession>A0A3L7E154</accession>
<evidence type="ECO:0000313" key="4">
    <source>
        <dbReference type="Proteomes" id="UP000265509"/>
    </source>
</evidence>
<comment type="caution">
    <text evidence="3">The sequence shown here is derived from an EMBL/GenBank/DDBJ whole genome shotgun (WGS) entry which is preliminary data.</text>
</comment>
<sequence>MHSFRYTLAVLLSALISLQALATVAAPCSPAVDDGGAMATAMDDSSHHAHHGMAVADNAAGAATNDCCDAGYCSQGGCVSIAAAAGAALLHADQLSTEAPAAMAASSPLHSPNRLFRPPSA</sequence>
<feature type="signal peptide" evidence="2">
    <location>
        <begin position="1"/>
        <end position="22"/>
    </location>
</feature>
<name>A0A3L7E154_9GAMM</name>
<dbReference type="AlphaFoldDB" id="A0A3L7E154"/>